<reference evidence="18 19" key="1">
    <citation type="journal article" date="2024" name="Ann. Entomol. Soc. Am.">
        <title>Genomic analyses of the southern and eastern yellowjacket wasps (Hymenoptera: Vespidae) reveal evolutionary signatures of social life.</title>
        <authorList>
            <person name="Catto M.A."/>
            <person name="Caine P.B."/>
            <person name="Orr S.E."/>
            <person name="Hunt B.G."/>
            <person name="Goodisman M.A.D."/>
        </authorList>
    </citation>
    <scope>NUCLEOTIDE SEQUENCE [LARGE SCALE GENOMIC DNA]</scope>
    <source>
        <strain evidence="18">233</strain>
        <tissue evidence="18">Head and thorax</tissue>
    </source>
</reference>
<evidence type="ECO:0000313" key="18">
    <source>
        <dbReference type="EMBL" id="KAL2718304.1"/>
    </source>
</evidence>
<feature type="binding site" evidence="15">
    <location>
        <position position="286"/>
    </location>
    <ligand>
        <name>ATP</name>
        <dbReference type="ChEBI" id="CHEBI:30616"/>
    </ligand>
</feature>
<evidence type="ECO:0000256" key="15">
    <source>
        <dbReference type="PIRSR" id="PIRSR000724-2"/>
    </source>
</evidence>
<dbReference type="Pfam" id="PF00162">
    <property type="entry name" value="PGK"/>
    <property type="match status" value="1"/>
</dbReference>
<comment type="similarity">
    <text evidence="5 16">Belongs to the phosphoglycerate kinase family.</text>
</comment>
<feature type="binding site" evidence="14">
    <location>
        <begin position="91"/>
        <end position="93"/>
    </location>
    <ligand>
        <name>substrate</name>
    </ligand>
</feature>
<keyword evidence="13" id="KW-0324">Glycolysis</keyword>
<keyword evidence="12" id="KW-0460">Magnesium</keyword>
<dbReference type="PROSITE" id="PS00111">
    <property type="entry name" value="PGLYCERATE_KINASE"/>
    <property type="match status" value="1"/>
</dbReference>
<dbReference type="AlphaFoldDB" id="A0ABD2ACG3"/>
<feature type="binding site" evidence="14">
    <location>
        <position position="106"/>
    </location>
    <ligand>
        <name>(2R)-3-phosphoglycerate</name>
        <dbReference type="ChEBI" id="CHEBI:58272"/>
    </ligand>
</feature>
<sequence>MRAIQKLIGCRYARRPFFDFGERISHYTRHSTASKGTIVCYFVKLPKSDLNLRIIKVEKRGISTKNVRMALNKLSIDKVDLTDKRVLMRVDFNVPLKEGKITNNQRIVAALDSIKYALDKKAKSIVLMSHLGRPDGKKDLKYTLKPVAEELQTLLGKSVKFLDDCVGPDIEAACADPPSGTIILLENLRFYIEEEGKGIGADGSKVKADKDKVTKFRESLRKLGDVYINDAFGTAHRAHSSMMGDYFDVRASGFLLKKELEYFAKALDNPESPFLAILGGAKIADKIQLINNLLDKVNEMIIGGGMAYTFLKISKNMKIGSSLFDEEGAKIVNDLLEKAKKNNVQIHLPMDFVTADKFAENAAVGEATVESGIPDGWMGLDVGPKSREAKVIVWNGPAGVFEFENFSKGTKSLMDNVVAATAAGTITIIGGGDTATCAAKWKTEEKVSHVSTGGGASLELLEGKVLPGVAALSPS</sequence>
<evidence type="ECO:0000256" key="13">
    <source>
        <dbReference type="ARBA" id="ARBA00023152"/>
    </source>
</evidence>
<dbReference type="InterPro" id="IPR015824">
    <property type="entry name" value="Phosphoglycerate_kinase_N"/>
</dbReference>
<evidence type="ECO:0000256" key="16">
    <source>
        <dbReference type="RuleBase" id="RU000532"/>
    </source>
</evidence>
<evidence type="ECO:0000256" key="10">
    <source>
        <dbReference type="ARBA" id="ARBA00022777"/>
    </source>
</evidence>
<organism evidence="18 19">
    <name type="scientific">Vespula squamosa</name>
    <name type="common">Southern yellow jacket</name>
    <name type="synonym">Wasp</name>
    <dbReference type="NCBI Taxonomy" id="30214"/>
    <lineage>
        <taxon>Eukaryota</taxon>
        <taxon>Metazoa</taxon>
        <taxon>Ecdysozoa</taxon>
        <taxon>Arthropoda</taxon>
        <taxon>Hexapoda</taxon>
        <taxon>Insecta</taxon>
        <taxon>Pterygota</taxon>
        <taxon>Neoptera</taxon>
        <taxon>Endopterygota</taxon>
        <taxon>Hymenoptera</taxon>
        <taxon>Apocrita</taxon>
        <taxon>Aculeata</taxon>
        <taxon>Vespoidea</taxon>
        <taxon>Vespidae</taxon>
        <taxon>Vespinae</taxon>
        <taxon>Vespula</taxon>
    </lineage>
</organism>
<dbReference type="GO" id="GO:0005524">
    <property type="term" value="F:ATP binding"/>
    <property type="evidence" value="ECO:0007669"/>
    <property type="project" value="UniProtKB-KW"/>
</dbReference>
<comment type="caution">
    <text evidence="18">The sequence shown here is derived from an EMBL/GenBank/DDBJ whole genome shotgun (WGS) entry which is preliminary data.</text>
</comment>
<keyword evidence="10 16" id="KW-0418">Kinase</keyword>
<evidence type="ECO:0000313" key="19">
    <source>
        <dbReference type="Proteomes" id="UP001607302"/>
    </source>
</evidence>
<dbReference type="InterPro" id="IPR036043">
    <property type="entry name" value="Phosphoglycerate_kinase_sf"/>
</dbReference>
<keyword evidence="7 16" id="KW-0808">Transferase</keyword>
<feature type="binding site" evidence="14">
    <location>
        <position position="189"/>
    </location>
    <ligand>
        <name>(2R)-3-phosphoglycerate</name>
        <dbReference type="ChEBI" id="CHEBI:58272"/>
    </ligand>
</feature>
<evidence type="ECO:0000256" key="8">
    <source>
        <dbReference type="ARBA" id="ARBA00022723"/>
    </source>
</evidence>
<accession>A0ABD2ACG3</accession>
<evidence type="ECO:0000256" key="6">
    <source>
        <dbReference type="ARBA" id="ARBA00013061"/>
    </source>
</evidence>
<dbReference type="GO" id="GO:0005737">
    <property type="term" value="C:cytoplasm"/>
    <property type="evidence" value="ECO:0007669"/>
    <property type="project" value="UniProtKB-SubCell"/>
</dbReference>
<dbReference type="CDD" id="cd00318">
    <property type="entry name" value="Phosphoglycerate_kinase"/>
    <property type="match status" value="1"/>
</dbReference>
<feature type="binding site" evidence="15">
    <location>
        <begin position="431"/>
        <end position="434"/>
    </location>
    <ligand>
        <name>ATP</name>
        <dbReference type="ChEBI" id="CHEBI:30616"/>
    </ligand>
</feature>
<dbReference type="GO" id="GO:0004618">
    <property type="term" value="F:phosphoglycerate kinase activity"/>
    <property type="evidence" value="ECO:0007669"/>
    <property type="project" value="UniProtKB-EC"/>
</dbReference>
<proteinExistence type="inferred from homology"/>
<dbReference type="FunFam" id="3.40.50.1260:FF:000031">
    <property type="entry name" value="Phosphoglycerate kinase 1"/>
    <property type="match status" value="1"/>
</dbReference>
<keyword evidence="8" id="KW-0479">Metal-binding</keyword>
<evidence type="ECO:0000256" key="2">
    <source>
        <dbReference type="ARBA" id="ARBA00001946"/>
    </source>
</evidence>
<dbReference type="Gene3D" id="3.40.50.1260">
    <property type="entry name" value="Phosphoglycerate kinase, N-terminal domain"/>
    <property type="match status" value="3"/>
</dbReference>
<dbReference type="SUPFAM" id="SSF53748">
    <property type="entry name" value="Phosphoglycerate kinase"/>
    <property type="match status" value="1"/>
</dbReference>
<comment type="pathway">
    <text evidence="4 16">Carbohydrate degradation; glycolysis; pyruvate from D-glyceraldehyde 3-phosphate: step 2/5.</text>
</comment>
<feature type="binding site" evidence="14">
    <location>
        <begin position="130"/>
        <end position="133"/>
    </location>
    <ligand>
        <name>substrate</name>
    </ligand>
</feature>
<name>A0ABD2ACG3_VESSQ</name>
<comment type="subunit">
    <text evidence="17">Monomer.</text>
</comment>
<dbReference type="GO" id="GO:0046872">
    <property type="term" value="F:metal ion binding"/>
    <property type="evidence" value="ECO:0007669"/>
    <property type="project" value="UniProtKB-KW"/>
</dbReference>
<comment type="cofactor">
    <cofactor evidence="2">
        <name>Mg(2+)</name>
        <dbReference type="ChEBI" id="CHEBI:18420"/>
    </cofactor>
</comment>
<dbReference type="HAMAP" id="MF_00145">
    <property type="entry name" value="Phosphoglyc_kinase"/>
    <property type="match status" value="1"/>
</dbReference>
<dbReference type="FunFam" id="3.40.50.1260:FF:000019">
    <property type="entry name" value="Phosphoglycerate kinase 1"/>
    <property type="match status" value="1"/>
</dbReference>
<dbReference type="GO" id="GO:0006096">
    <property type="term" value="P:glycolytic process"/>
    <property type="evidence" value="ECO:0007669"/>
    <property type="project" value="UniProtKB-KW"/>
</dbReference>
<comment type="subcellular location">
    <subcellularLocation>
        <location evidence="3">Cytoplasm</location>
    </subcellularLocation>
</comment>
<comment type="catalytic activity">
    <reaction evidence="1 16">
        <text>(2R)-3-phosphoglycerate + ATP = (2R)-3-phospho-glyceroyl phosphate + ADP</text>
        <dbReference type="Rhea" id="RHEA:14801"/>
        <dbReference type="ChEBI" id="CHEBI:30616"/>
        <dbReference type="ChEBI" id="CHEBI:57604"/>
        <dbReference type="ChEBI" id="CHEBI:58272"/>
        <dbReference type="ChEBI" id="CHEBI:456216"/>
        <dbReference type="EC" id="2.7.2.3"/>
    </reaction>
</comment>
<dbReference type="EC" id="2.7.2.3" evidence="6 16"/>
<evidence type="ECO:0000256" key="14">
    <source>
        <dbReference type="PIRSR" id="PIRSR000724-1"/>
    </source>
</evidence>
<evidence type="ECO:0000256" key="9">
    <source>
        <dbReference type="ARBA" id="ARBA00022741"/>
    </source>
</evidence>
<evidence type="ECO:0000256" key="1">
    <source>
        <dbReference type="ARBA" id="ARBA00000642"/>
    </source>
</evidence>
<evidence type="ECO:0000256" key="3">
    <source>
        <dbReference type="ARBA" id="ARBA00004496"/>
    </source>
</evidence>
<evidence type="ECO:0000256" key="11">
    <source>
        <dbReference type="ARBA" id="ARBA00022840"/>
    </source>
</evidence>
<dbReference type="PIRSF" id="PIRSF000724">
    <property type="entry name" value="Pgk"/>
    <property type="match status" value="1"/>
</dbReference>
<dbReference type="Proteomes" id="UP001607302">
    <property type="component" value="Unassembled WGS sequence"/>
</dbReference>
<dbReference type="InterPro" id="IPR015911">
    <property type="entry name" value="Phosphoglycerate_kinase_CS"/>
</dbReference>
<protein>
    <recommendedName>
        <fullName evidence="6 16">Phosphoglycerate kinase</fullName>
        <ecNumber evidence="6 16">2.7.2.3</ecNumber>
    </recommendedName>
</protein>
<dbReference type="PANTHER" id="PTHR11406:SF0">
    <property type="entry name" value="PHOSPHOGLYCERATE KINASE"/>
    <property type="match status" value="1"/>
</dbReference>
<dbReference type="EMBL" id="JAUDFV010000152">
    <property type="protein sequence ID" value="KAL2718304.1"/>
    <property type="molecule type" value="Genomic_DNA"/>
</dbReference>
<gene>
    <name evidence="18" type="ORF">V1478_012180</name>
</gene>
<evidence type="ECO:0000256" key="12">
    <source>
        <dbReference type="ARBA" id="ARBA00022842"/>
    </source>
</evidence>
<evidence type="ECO:0000256" key="5">
    <source>
        <dbReference type="ARBA" id="ARBA00008982"/>
    </source>
</evidence>
<feature type="binding site" evidence="14">
    <location>
        <position position="237"/>
    </location>
    <ligand>
        <name>(2R)-3-phosphoglycerate</name>
        <dbReference type="ChEBI" id="CHEBI:58272"/>
    </ligand>
</feature>
<evidence type="ECO:0000256" key="4">
    <source>
        <dbReference type="ARBA" id="ARBA00004838"/>
    </source>
</evidence>
<evidence type="ECO:0000256" key="17">
    <source>
        <dbReference type="RuleBase" id="RU000696"/>
    </source>
</evidence>
<dbReference type="InterPro" id="IPR001576">
    <property type="entry name" value="Phosphoglycerate_kinase"/>
</dbReference>
<dbReference type="PANTHER" id="PTHR11406">
    <property type="entry name" value="PHOSPHOGLYCERATE KINASE"/>
    <property type="match status" value="1"/>
</dbReference>
<keyword evidence="9" id="KW-0547">Nucleotide-binding</keyword>
<evidence type="ECO:0000256" key="7">
    <source>
        <dbReference type="ARBA" id="ARBA00022679"/>
    </source>
</evidence>
<dbReference type="PRINTS" id="PR00477">
    <property type="entry name" value="PHGLYCKINASE"/>
</dbReference>
<keyword evidence="19" id="KW-1185">Reference proteome</keyword>
<keyword evidence="11 15" id="KW-0067">ATP-binding</keyword>
<feature type="binding site" evidence="15">
    <location>
        <position position="402"/>
    </location>
    <ligand>
        <name>ATP</name>
        <dbReference type="ChEBI" id="CHEBI:30616"/>
    </ligand>
</feature>